<dbReference type="Proteomes" id="UP000266841">
    <property type="component" value="Unassembled WGS sequence"/>
</dbReference>
<organism evidence="2 3">
    <name type="scientific">Thalassiosira oceanica</name>
    <name type="common">Marine diatom</name>
    <dbReference type="NCBI Taxonomy" id="159749"/>
    <lineage>
        <taxon>Eukaryota</taxon>
        <taxon>Sar</taxon>
        <taxon>Stramenopiles</taxon>
        <taxon>Ochrophyta</taxon>
        <taxon>Bacillariophyta</taxon>
        <taxon>Coscinodiscophyceae</taxon>
        <taxon>Thalassiosirophycidae</taxon>
        <taxon>Thalassiosirales</taxon>
        <taxon>Thalassiosiraceae</taxon>
        <taxon>Thalassiosira</taxon>
    </lineage>
</organism>
<gene>
    <name evidence="2" type="ORF">THAOC_32584</name>
</gene>
<feature type="region of interest" description="Disordered" evidence="1">
    <location>
        <begin position="1"/>
        <end position="154"/>
    </location>
</feature>
<protein>
    <submittedName>
        <fullName evidence="2">Uncharacterized protein</fullName>
    </submittedName>
</protein>
<keyword evidence="3" id="KW-1185">Reference proteome</keyword>
<feature type="compositionally biased region" description="Basic and acidic residues" evidence="1">
    <location>
        <begin position="33"/>
        <end position="42"/>
    </location>
</feature>
<proteinExistence type="predicted"/>
<comment type="caution">
    <text evidence="2">The sequence shown here is derived from an EMBL/GenBank/DDBJ whole genome shotgun (WGS) entry which is preliminary data.</text>
</comment>
<evidence type="ECO:0000256" key="1">
    <source>
        <dbReference type="SAM" id="MobiDB-lite"/>
    </source>
</evidence>
<name>K0R8X6_THAOC</name>
<reference evidence="2 3" key="1">
    <citation type="journal article" date="2012" name="Genome Biol.">
        <title>Genome and low-iron response of an oceanic diatom adapted to chronic iron limitation.</title>
        <authorList>
            <person name="Lommer M."/>
            <person name="Specht M."/>
            <person name="Roy A.S."/>
            <person name="Kraemer L."/>
            <person name="Andreson R."/>
            <person name="Gutowska M.A."/>
            <person name="Wolf J."/>
            <person name="Bergner S.V."/>
            <person name="Schilhabel M.B."/>
            <person name="Klostermeier U.C."/>
            <person name="Beiko R.G."/>
            <person name="Rosenstiel P."/>
            <person name="Hippler M."/>
            <person name="Laroche J."/>
        </authorList>
    </citation>
    <scope>NUCLEOTIDE SEQUENCE [LARGE SCALE GENOMIC DNA]</scope>
    <source>
        <strain evidence="2 3">CCMP1005</strain>
    </source>
</reference>
<feature type="compositionally biased region" description="Basic residues" evidence="1">
    <location>
        <begin position="66"/>
        <end position="77"/>
    </location>
</feature>
<dbReference type="AlphaFoldDB" id="K0R8X6"/>
<accession>K0R8X6</accession>
<feature type="non-terminal residue" evidence="2">
    <location>
        <position position="1"/>
    </location>
</feature>
<feature type="compositionally biased region" description="Basic and acidic residues" evidence="1">
    <location>
        <begin position="107"/>
        <end position="130"/>
    </location>
</feature>
<sequence length="232" mass="24251">VPVVPPRGTGDPALGRAGGGGVRALRRPRRVRRAGEAGEGRAGDGNGGTPERGVGDGTVRPGPGGRVRRPRGVRRRGIREGRGHVPRPDAHPGRGRRGEELPPGCLPERDAGARHRRRDLREPQRRRDDGDTAPGLEGGIPRPRGVGGDAPASPSFVDFIMTCIEDVPEDRDGGTAAASQTTDDDTATIGTLGTGGMSQESDLFSRGGRGRRAGADGVPTGPGRRQQRPGEY</sequence>
<feature type="compositionally biased region" description="Basic and acidic residues" evidence="1">
    <location>
        <begin position="78"/>
        <end position="100"/>
    </location>
</feature>
<evidence type="ECO:0000313" key="2">
    <source>
        <dbReference type="EMBL" id="EJK48604.1"/>
    </source>
</evidence>
<evidence type="ECO:0000313" key="3">
    <source>
        <dbReference type="Proteomes" id="UP000266841"/>
    </source>
</evidence>
<dbReference type="EMBL" id="AGNL01045633">
    <property type="protein sequence ID" value="EJK48604.1"/>
    <property type="molecule type" value="Genomic_DNA"/>
</dbReference>
<feature type="region of interest" description="Disordered" evidence="1">
    <location>
        <begin position="167"/>
        <end position="232"/>
    </location>
</feature>